<dbReference type="Pfam" id="PF26002">
    <property type="entry name" value="Beta-barrel_AprE"/>
    <property type="match status" value="1"/>
</dbReference>
<proteinExistence type="predicted"/>
<keyword evidence="5" id="KW-0175">Coiled coil</keyword>
<feature type="domain" description="AprE-like beta-barrel" evidence="7">
    <location>
        <begin position="269"/>
        <end position="356"/>
    </location>
</feature>
<comment type="subcellular location">
    <subcellularLocation>
        <location evidence="1">Membrane</location>
        <topology evidence="1">Single-pass membrane protein</topology>
    </subcellularLocation>
</comment>
<dbReference type="Gene3D" id="2.40.30.170">
    <property type="match status" value="1"/>
</dbReference>
<dbReference type="GO" id="GO:0016020">
    <property type="term" value="C:membrane"/>
    <property type="evidence" value="ECO:0007669"/>
    <property type="project" value="UniProtKB-SubCell"/>
</dbReference>
<protein>
    <submittedName>
        <fullName evidence="8">HlyD family efflux transporter periplasmic adaptor subunit</fullName>
    </submittedName>
</protein>
<dbReference type="AlphaFoldDB" id="A0A434AF11"/>
<feature type="transmembrane region" description="Helical" evidence="6">
    <location>
        <begin position="28"/>
        <end position="46"/>
    </location>
</feature>
<evidence type="ECO:0000256" key="6">
    <source>
        <dbReference type="SAM" id="Phobius"/>
    </source>
</evidence>
<dbReference type="InterPro" id="IPR058982">
    <property type="entry name" value="Beta-barrel_AprE"/>
</dbReference>
<dbReference type="Proteomes" id="UP000282985">
    <property type="component" value="Unassembled WGS sequence"/>
</dbReference>
<sequence>MKSIFPKEIIEHTAEAHFARFNKKIKSIYLLVIILIVSILVTLPVVNVEITRQSRGAVRSLYENNTVVSSLYGQVTENRLFENKKVNIGDTLLVLDALKLDNELKTLSKNLVLNQKYQNDLSILLNHISGDLQTLLYKNELAEYEQKIIELNTEIQHKEKDYTINKELFKKEVIAQIDFEKIEYAFNQALQKKELYKKQSILKWQTRLKDLEYKSMDVESRIQKSEKEKQNYVIIAPVRGWITHFSGVQAGNFIAPGQSIAQISPASELIVECYVSPSDIGYIRNDMSVNFQFDAFNYNQWGLGKGKVVGISPDIFQVENSSFFKVRCSLDQKHLTLKNGYVGNLKKGMSLTARFQVTNRTLFQLLYDKVDDWLNPRLKG</sequence>
<dbReference type="OrthoDB" id="594147at2"/>
<comment type="caution">
    <text evidence="8">The sequence shown here is derived from an EMBL/GenBank/DDBJ whole genome shotgun (WGS) entry which is preliminary data.</text>
</comment>
<keyword evidence="2 6" id="KW-0812">Transmembrane</keyword>
<dbReference type="PANTHER" id="PTHR30386">
    <property type="entry name" value="MEMBRANE FUSION SUBUNIT OF EMRAB-TOLC MULTIDRUG EFFLUX PUMP"/>
    <property type="match status" value="1"/>
</dbReference>
<name>A0A434AF11_9BACT</name>
<evidence type="ECO:0000256" key="1">
    <source>
        <dbReference type="ARBA" id="ARBA00004167"/>
    </source>
</evidence>
<evidence type="ECO:0000259" key="7">
    <source>
        <dbReference type="Pfam" id="PF26002"/>
    </source>
</evidence>
<organism evidence="8 9">
    <name type="scientific">Ancylomarina longa</name>
    <dbReference type="NCBI Taxonomy" id="2487017"/>
    <lineage>
        <taxon>Bacteria</taxon>
        <taxon>Pseudomonadati</taxon>
        <taxon>Bacteroidota</taxon>
        <taxon>Bacteroidia</taxon>
        <taxon>Marinilabiliales</taxon>
        <taxon>Marinifilaceae</taxon>
        <taxon>Ancylomarina</taxon>
    </lineage>
</organism>
<evidence type="ECO:0000256" key="3">
    <source>
        <dbReference type="ARBA" id="ARBA00022989"/>
    </source>
</evidence>
<evidence type="ECO:0000256" key="5">
    <source>
        <dbReference type="SAM" id="Coils"/>
    </source>
</evidence>
<dbReference type="PANTHER" id="PTHR30386:SF26">
    <property type="entry name" value="TRANSPORT PROTEIN COMB"/>
    <property type="match status" value="1"/>
</dbReference>
<evidence type="ECO:0000313" key="8">
    <source>
        <dbReference type="EMBL" id="RUT72928.1"/>
    </source>
</evidence>
<accession>A0A434AF11</accession>
<dbReference type="InterPro" id="IPR050739">
    <property type="entry name" value="MFP"/>
</dbReference>
<evidence type="ECO:0000256" key="2">
    <source>
        <dbReference type="ARBA" id="ARBA00022692"/>
    </source>
</evidence>
<keyword evidence="4 6" id="KW-0472">Membrane</keyword>
<evidence type="ECO:0000313" key="9">
    <source>
        <dbReference type="Proteomes" id="UP000282985"/>
    </source>
</evidence>
<evidence type="ECO:0000256" key="4">
    <source>
        <dbReference type="ARBA" id="ARBA00023136"/>
    </source>
</evidence>
<feature type="coiled-coil region" evidence="5">
    <location>
        <begin position="134"/>
        <end position="161"/>
    </location>
</feature>
<keyword evidence="3 6" id="KW-1133">Transmembrane helix</keyword>
<dbReference type="RefSeq" id="WP_127344973.1">
    <property type="nucleotide sequence ID" value="NZ_RJJX01000036.1"/>
</dbReference>
<dbReference type="EMBL" id="RJJX01000036">
    <property type="protein sequence ID" value="RUT72928.1"/>
    <property type="molecule type" value="Genomic_DNA"/>
</dbReference>
<gene>
    <name evidence="8" type="ORF">DLK05_16035</name>
</gene>
<keyword evidence="9" id="KW-1185">Reference proteome</keyword>
<reference evidence="8 9" key="1">
    <citation type="submission" date="2018-11" db="EMBL/GenBank/DDBJ databases">
        <title>Parancylomarina longa gen. nov., sp. nov., isolated from sediments of southern Okinawa.</title>
        <authorList>
            <person name="Fu T."/>
        </authorList>
    </citation>
    <scope>NUCLEOTIDE SEQUENCE [LARGE SCALE GENOMIC DNA]</scope>
    <source>
        <strain evidence="8 9">T3-2 S1-C</strain>
    </source>
</reference>